<dbReference type="STRING" id="145388.A0A0D2JU35"/>
<dbReference type="Proteomes" id="UP000054498">
    <property type="component" value="Unassembled WGS sequence"/>
</dbReference>
<dbReference type="PANTHER" id="PTHR14187">
    <property type="entry name" value="ALPHA KINASE/ELONGATION FACTOR 2 KINASE"/>
    <property type="match status" value="1"/>
</dbReference>
<dbReference type="InterPro" id="IPR029047">
    <property type="entry name" value="HSP70_peptide-bd_sf"/>
</dbReference>
<evidence type="ECO:0000313" key="2">
    <source>
        <dbReference type="Proteomes" id="UP000054498"/>
    </source>
</evidence>
<sequence>MSAQGQYVGVDEEVRHIFGTTYPCQTAADVRVYCTPKACEEFISDPGMRRLGAVRLEMPPPHTEGSRELEVVFKFGGAEIEVTAADVVSGKEVRASLQFLTGV</sequence>
<evidence type="ECO:0000313" key="1">
    <source>
        <dbReference type="EMBL" id="KIZ02428.1"/>
    </source>
</evidence>
<dbReference type="PANTHER" id="PTHR14187:SF5">
    <property type="entry name" value="HEAT SHOCK 70 KDA PROTEIN 12A"/>
    <property type="match status" value="1"/>
</dbReference>
<dbReference type="AlphaFoldDB" id="A0A0D2JU35"/>
<accession>A0A0D2JU35</accession>
<dbReference type="GeneID" id="25738406"/>
<gene>
    <name evidence="1" type="ORF">MNEG_5529</name>
</gene>
<proteinExistence type="predicted"/>
<keyword evidence="2" id="KW-1185">Reference proteome</keyword>
<organism evidence="1 2">
    <name type="scientific">Monoraphidium neglectum</name>
    <dbReference type="NCBI Taxonomy" id="145388"/>
    <lineage>
        <taxon>Eukaryota</taxon>
        <taxon>Viridiplantae</taxon>
        <taxon>Chlorophyta</taxon>
        <taxon>core chlorophytes</taxon>
        <taxon>Chlorophyceae</taxon>
        <taxon>CS clade</taxon>
        <taxon>Sphaeropleales</taxon>
        <taxon>Selenastraceae</taxon>
        <taxon>Monoraphidium</taxon>
    </lineage>
</organism>
<dbReference type="RefSeq" id="XP_013901447.1">
    <property type="nucleotide sequence ID" value="XM_014045993.1"/>
</dbReference>
<dbReference type="EMBL" id="KK101052">
    <property type="protein sequence ID" value="KIZ02428.1"/>
    <property type="molecule type" value="Genomic_DNA"/>
</dbReference>
<reference evidence="1 2" key="1">
    <citation type="journal article" date="2013" name="BMC Genomics">
        <title>Reconstruction of the lipid metabolism for the microalga Monoraphidium neglectum from its genome sequence reveals characteristics suitable for biofuel production.</title>
        <authorList>
            <person name="Bogen C."/>
            <person name="Al-Dilaimi A."/>
            <person name="Albersmeier A."/>
            <person name="Wichmann J."/>
            <person name="Grundmann M."/>
            <person name="Rupp O."/>
            <person name="Lauersen K.J."/>
            <person name="Blifernez-Klassen O."/>
            <person name="Kalinowski J."/>
            <person name="Goesmann A."/>
            <person name="Mussgnug J.H."/>
            <person name="Kruse O."/>
        </authorList>
    </citation>
    <scope>NUCLEOTIDE SEQUENCE [LARGE SCALE GENOMIC DNA]</scope>
    <source>
        <strain evidence="1 2">SAG 48.87</strain>
    </source>
</reference>
<dbReference type="KEGG" id="mng:MNEG_5529"/>
<dbReference type="OrthoDB" id="546249at2759"/>
<name>A0A0D2JU35_9CHLO</name>
<dbReference type="SUPFAM" id="SSF100920">
    <property type="entry name" value="Heat shock protein 70kD (HSP70), peptide-binding domain"/>
    <property type="match status" value="1"/>
</dbReference>
<keyword evidence="1" id="KW-0346">Stress response</keyword>
<protein>
    <submittedName>
        <fullName evidence="1">Heat shock protein 12B</fullName>
    </submittedName>
</protein>